<dbReference type="Gene3D" id="3.90.550.10">
    <property type="entry name" value="Spore Coat Polysaccharide Biosynthesis Protein SpsA, Chain A"/>
    <property type="match status" value="1"/>
</dbReference>
<protein>
    <recommendedName>
        <fullName evidence="3">Nucleotide-diphospho-sugar transferase domain-containing protein</fullName>
    </recommendedName>
</protein>
<feature type="domain" description="Nucleotide-diphospho-sugar transferase" evidence="3">
    <location>
        <begin position="90"/>
        <end position="239"/>
    </location>
</feature>
<evidence type="ECO:0000259" key="3">
    <source>
        <dbReference type="Pfam" id="PF03407"/>
    </source>
</evidence>
<organism evidence="4 5">
    <name type="scientific">Chlamydomonas eustigma</name>
    <dbReference type="NCBI Taxonomy" id="1157962"/>
    <lineage>
        <taxon>Eukaryota</taxon>
        <taxon>Viridiplantae</taxon>
        <taxon>Chlorophyta</taxon>
        <taxon>core chlorophytes</taxon>
        <taxon>Chlorophyceae</taxon>
        <taxon>CS clade</taxon>
        <taxon>Chlamydomonadales</taxon>
        <taxon>Chlamydomonadaceae</taxon>
        <taxon>Chlamydomonas</taxon>
    </lineage>
</organism>
<dbReference type="InterPro" id="IPR029044">
    <property type="entry name" value="Nucleotide-diphossugar_trans"/>
</dbReference>
<evidence type="ECO:0000313" key="4">
    <source>
        <dbReference type="EMBL" id="GAX80963.1"/>
    </source>
</evidence>
<dbReference type="AlphaFoldDB" id="A0A250XCZ3"/>
<dbReference type="OrthoDB" id="540503at2759"/>
<feature type="region of interest" description="Disordered" evidence="2">
    <location>
        <begin position="625"/>
        <end position="662"/>
    </location>
</feature>
<evidence type="ECO:0000313" key="5">
    <source>
        <dbReference type="Proteomes" id="UP000232323"/>
    </source>
</evidence>
<comment type="caution">
    <text evidence="4">The sequence shown here is derived from an EMBL/GenBank/DDBJ whole genome shotgun (WGS) entry which is preliminary data.</text>
</comment>
<evidence type="ECO:0000256" key="2">
    <source>
        <dbReference type="SAM" id="MobiDB-lite"/>
    </source>
</evidence>
<dbReference type="EMBL" id="BEGY01000059">
    <property type="protein sequence ID" value="GAX80963.1"/>
    <property type="molecule type" value="Genomic_DNA"/>
</dbReference>
<evidence type="ECO:0000256" key="1">
    <source>
        <dbReference type="ARBA" id="ARBA00007033"/>
    </source>
</evidence>
<sequence>MLGLCSLGESRPFLGDIYSGCTLKAALEARGFNKEVILIANSLHKLGGLIQLVANFESLGYSHILLLSYNREECEGLLKLLPQLGCVWSSFSFDADSGMHERFVLWFLRYRTMVRAVRLGYNVLMLDNDVVFFDDPYAYFKRRPFSDFTVINQQEWPNVHQANGGFIYIQNARPNGPAVWLFTEVTDRVMRHADKDWAWLRSKGLRRLCKHMDQDMLNEVLGSVVSGRPIWRETLNECNEFHDKQLNTWHNNVRNFINWDSHAKSVPWTTPKAWKYAVQRDSFTLLFLNMTLPNNHGVWPEELGGRIYPPERSRLSKLFQEQLMADCPLCPIMPDHEKGEDAAAAAAILSEAYLFAPPWLVTSWWHGGRLGTWDSMLSRGSRPRAVIGHVHWVQSACDWHANSVKAIPVLAAWHYNWTAAHAANGEHVFMCTQNSFGQPLLQSPPPRVLVMSPALHSALISVSTGLSGFQILLQWFVRIAILSGRMPVWPTLDCSAPFITNKTQNQLREGSDKYAMPFGWLPYWSPNWRSVNCYWMFLMEPGCLFEGAGMTVWELEHFKHRLSRSTNVSFGSEGWNASVNSSSTSSSSSSNGYQLNYETHDSWEPVLGLNAIQLMPVVENTKSRYMRSSSEGDGVASEVTPVTTTPISSSSENADDKSDGGDQVLNLTQVWTSEDDIIGEAVMAALHAEQYKTEPLLYLMDLPEVDIPASQPELREQYKKLMSSCNGLRCPKCHGGDSGCMPVPYS</sequence>
<keyword evidence="5" id="KW-1185">Reference proteome</keyword>
<comment type="similarity">
    <text evidence="1">Belongs to the glycosyltransferase 77 family.</text>
</comment>
<proteinExistence type="inferred from homology"/>
<dbReference type="Pfam" id="PF03407">
    <property type="entry name" value="Nucleotid_trans"/>
    <property type="match status" value="1"/>
</dbReference>
<gene>
    <name evidence="4" type="ORF">CEUSTIGMA_g8398.t1</name>
</gene>
<reference evidence="4 5" key="1">
    <citation type="submission" date="2017-08" db="EMBL/GenBank/DDBJ databases">
        <title>Acidophilic green algal genome provides insights into adaptation to an acidic environment.</title>
        <authorList>
            <person name="Hirooka S."/>
            <person name="Hirose Y."/>
            <person name="Kanesaki Y."/>
            <person name="Higuchi S."/>
            <person name="Fujiwara T."/>
            <person name="Onuma R."/>
            <person name="Era A."/>
            <person name="Ohbayashi R."/>
            <person name="Uzuka A."/>
            <person name="Nozaki H."/>
            <person name="Yoshikawa H."/>
            <person name="Miyagishima S.Y."/>
        </authorList>
    </citation>
    <scope>NUCLEOTIDE SEQUENCE [LARGE SCALE GENOMIC DNA]</scope>
    <source>
        <strain evidence="4 5">NIES-2499</strain>
    </source>
</reference>
<name>A0A250XCZ3_9CHLO</name>
<feature type="compositionally biased region" description="Low complexity" evidence="2">
    <location>
        <begin position="637"/>
        <end position="652"/>
    </location>
</feature>
<dbReference type="Proteomes" id="UP000232323">
    <property type="component" value="Unassembled WGS sequence"/>
</dbReference>
<accession>A0A250XCZ3</accession>
<dbReference type="InterPro" id="IPR005069">
    <property type="entry name" value="Nucl-diP-sugar_transferase"/>
</dbReference>